<evidence type="ECO:0000313" key="2">
    <source>
        <dbReference type="EMBL" id="CAA9343306.1"/>
    </source>
</evidence>
<feature type="compositionally biased region" description="Low complexity" evidence="1">
    <location>
        <begin position="119"/>
        <end position="128"/>
    </location>
</feature>
<feature type="compositionally biased region" description="Basic residues" evidence="1">
    <location>
        <begin position="45"/>
        <end position="55"/>
    </location>
</feature>
<dbReference type="AlphaFoldDB" id="A0A6J4LWC2"/>
<proteinExistence type="predicted"/>
<name>A0A6J4LWC2_9ACTN</name>
<dbReference type="EMBL" id="CADCUB010000120">
    <property type="protein sequence ID" value="CAA9343306.1"/>
    <property type="molecule type" value="Genomic_DNA"/>
</dbReference>
<reference evidence="2" key="1">
    <citation type="submission" date="2020-02" db="EMBL/GenBank/DDBJ databases">
        <authorList>
            <person name="Meier V. D."/>
        </authorList>
    </citation>
    <scope>NUCLEOTIDE SEQUENCE</scope>
    <source>
        <strain evidence="2">AVDCRST_MAG07</strain>
    </source>
</reference>
<feature type="non-terminal residue" evidence="2">
    <location>
        <position position="150"/>
    </location>
</feature>
<organism evidence="2">
    <name type="scientific">uncultured Frankineae bacterium</name>
    <dbReference type="NCBI Taxonomy" id="437475"/>
    <lineage>
        <taxon>Bacteria</taxon>
        <taxon>Bacillati</taxon>
        <taxon>Actinomycetota</taxon>
        <taxon>Actinomycetes</taxon>
        <taxon>Frankiales</taxon>
        <taxon>environmental samples</taxon>
    </lineage>
</organism>
<feature type="non-terminal residue" evidence="2">
    <location>
        <position position="1"/>
    </location>
</feature>
<evidence type="ECO:0000256" key="1">
    <source>
        <dbReference type="SAM" id="MobiDB-lite"/>
    </source>
</evidence>
<sequence length="150" mass="16362">EGRGRLDAVHARTPALGALRRRRAAGGDAREAVRPDAAPGAVEPRRRHLGCAGRRPRLDRDRPRRRRARDRRGDRPGRQPADAARRARRRPRVLELHHHRRDRAGAAAGGARPREHRPALGAGRAGRQPAAAAGLRRCLAGPAHAAARGM</sequence>
<feature type="compositionally biased region" description="Basic residues" evidence="1">
    <location>
        <begin position="86"/>
        <end position="102"/>
    </location>
</feature>
<gene>
    <name evidence="2" type="ORF">AVDCRST_MAG07-2774</name>
</gene>
<feature type="region of interest" description="Disordered" evidence="1">
    <location>
        <begin position="17"/>
        <end position="128"/>
    </location>
</feature>
<protein>
    <submittedName>
        <fullName evidence="2">Uncharacterized protein</fullName>
    </submittedName>
</protein>
<accession>A0A6J4LWC2</accession>